<keyword evidence="5" id="KW-1185">Reference proteome</keyword>
<evidence type="ECO:0000256" key="1">
    <source>
        <dbReference type="ARBA" id="ARBA00022679"/>
    </source>
</evidence>
<organism evidence="4 5">
    <name type="scientific">Terrimicrobium sacchariphilum</name>
    <dbReference type="NCBI Taxonomy" id="690879"/>
    <lineage>
        <taxon>Bacteria</taxon>
        <taxon>Pseudomonadati</taxon>
        <taxon>Verrucomicrobiota</taxon>
        <taxon>Terrimicrobiia</taxon>
        <taxon>Terrimicrobiales</taxon>
        <taxon>Terrimicrobiaceae</taxon>
        <taxon>Terrimicrobium</taxon>
    </lineage>
</organism>
<evidence type="ECO:0000259" key="3">
    <source>
        <dbReference type="Pfam" id="PF00294"/>
    </source>
</evidence>
<keyword evidence="1" id="KW-0808">Transferase</keyword>
<dbReference type="RefSeq" id="WP_075078996.1">
    <property type="nucleotide sequence ID" value="NZ_BDCO01000002.1"/>
</dbReference>
<comment type="caution">
    <text evidence="4">The sequence shown here is derived from an EMBL/GenBank/DDBJ whole genome shotgun (WGS) entry which is preliminary data.</text>
</comment>
<dbReference type="SUPFAM" id="SSF53613">
    <property type="entry name" value="Ribokinase-like"/>
    <property type="match status" value="1"/>
</dbReference>
<dbReference type="GO" id="GO:0016301">
    <property type="term" value="F:kinase activity"/>
    <property type="evidence" value="ECO:0007669"/>
    <property type="project" value="UniProtKB-KW"/>
</dbReference>
<proteinExistence type="predicted"/>
<dbReference type="STRING" id="690879.TSACC_21649"/>
<dbReference type="EMBL" id="BDCO01000002">
    <property type="protein sequence ID" value="GAT33238.1"/>
    <property type="molecule type" value="Genomic_DNA"/>
</dbReference>
<dbReference type="PROSITE" id="PS00584">
    <property type="entry name" value="PFKB_KINASES_2"/>
    <property type="match status" value="1"/>
</dbReference>
<dbReference type="PANTHER" id="PTHR10584:SF166">
    <property type="entry name" value="RIBOKINASE"/>
    <property type="match status" value="1"/>
</dbReference>
<dbReference type="Gene3D" id="3.40.1190.20">
    <property type="match status" value="1"/>
</dbReference>
<name>A0A146G996_TERSA</name>
<keyword evidence="2 4" id="KW-0418">Kinase</keyword>
<feature type="domain" description="Carbohydrate kinase PfkB" evidence="3">
    <location>
        <begin position="148"/>
        <end position="275"/>
    </location>
</feature>
<evidence type="ECO:0000313" key="4">
    <source>
        <dbReference type="EMBL" id="GAT33238.1"/>
    </source>
</evidence>
<dbReference type="InterPro" id="IPR002173">
    <property type="entry name" value="Carboh/pur_kinase_PfkB_CS"/>
</dbReference>
<dbReference type="Proteomes" id="UP000076023">
    <property type="component" value="Unassembled WGS sequence"/>
</dbReference>
<accession>A0A146G996</accession>
<reference evidence="5" key="1">
    <citation type="journal article" date="2017" name="Genome Announc.">
        <title>Draft Genome Sequence of Terrimicrobium sacchariphilum NM-5T, a Facultative Anaerobic Soil Bacterium of the Class Spartobacteria.</title>
        <authorList>
            <person name="Qiu Y.L."/>
            <person name="Tourlousse D.M."/>
            <person name="Matsuura N."/>
            <person name="Ohashi A."/>
            <person name="Sekiguchi Y."/>
        </authorList>
    </citation>
    <scope>NUCLEOTIDE SEQUENCE [LARGE SCALE GENOMIC DNA]</scope>
    <source>
        <strain evidence="5">NM-5</strain>
    </source>
</reference>
<dbReference type="Pfam" id="PF00294">
    <property type="entry name" value="PfkB"/>
    <property type="match status" value="1"/>
</dbReference>
<protein>
    <submittedName>
        <fullName evidence="4">Sugar or nucleoside kinase, ribokinase family</fullName>
    </submittedName>
</protein>
<dbReference type="InterPro" id="IPR011611">
    <property type="entry name" value="PfkB_dom"/>
</dbReference>
<dbReference type="InterPro" id="IPR029056">
    <property type="entry name" value="Ribokinase-like"/>
</dbReference>
<evidence type="ECO:0000313" key="5">
    <source>
        <dbReference type="Proteomes" id="UP000076023"/>
    </source>
</evidence>
<evidence type="ECO:0000256" key="2">
    <source>
        <dbReference type="ARBA" id="ARBA00022777"/>
    </source>
</evidence>
<dbReference type="PANTHER" id="PTHR10584">
    <property type="entry name" value="SUGAR KINASE"/>
    <property type="match status" value="1"/>
</dbReference>
<dbReference type="AlphaFoldDB" id="A0A146G996"/>
<dbReference type="OrthoDB" id="9813569at2"/>
<gene>
    <name evidence="4" type="ORF">TSACC_21649</name>
</gene>
<sequence length="303" mass="33301">MSVLIVGSIALDDIKTPVEEHANLLGGSASYSAVAASFSSPVNLVGIVGEDFPAEHVELFEKRSIDLAGLQRVPGQTFRWSGEYLWDLNTRETRSVALNVFEHFTPTLPDSYKETPIILLANIAPDLQHHVLDQVKLPRFVIADTMDLWINIAKERLIELLSRVHMLILNDGEARQLTGLTSLIKAGRKLQELGPRYVAVKKGEHGCLLFGDDGQFFSCPAFPLEDIHDPTGAGDTFAGGLAGYLAKSGETEITFSQIKQAVVHGSVLASFNVEAFSLERLKTLTHEQIAERKALFHRISSLD</sequence>
<dbReference type="InParanoid" id="A0A146G996"/>
<dbReference type="GO" id="GO:0005829">
    <property type="term" value="C:cytosol"/>
    <property type="evidence" value="ECO:0007669"/>
    <property type="project" value="TreeGrafter"/>
</dbReference>